<dbReference type="EMBL" id="SMCQ01000001">
    <property type="protein sequence ID" value="TCW03017.1"/>
    <property type="molecule type" value="Genomic_DNA"/>
</dbReference>
<dbReference type="GO" id="GO:0006352">
    <property type="term" value="P:DNA-templated transcription initiation"/>
    <property type="evidence" value="ECO:0007669"/>
    <property type="project" value="InterPro"/>
</dbReference>
<keyword evidence="3" id="KW-1185">Reference proteome</keyword>
<evidence type="ECO:0000313" key="3">
    <source>
        <dbReference type="Proteomes" id="UP000295515"/>
    </source>
</evidence>
<reference evidence="2 3" key="1">
    <citation type="submission" date="2019-03" db="EMBL/GenBank/DDBJ databases">
        <title>Genomic Encyclopedia of Type Strains, Phase IV (KMG-IV): sequencing the most valuable type-strain genomes for metagenomic binning, comparative biology and taxonomic classification.</title>
        <authorList>
            <person name="Goeker M."/>
        </authorList>
    </citation>
    <scope>NUCLEOTIDE SEQUENCE [LARGE SCALE GENOMIC DNA]</scope>
    <source>
        <strain evidence="2 3">DSM 29487</strain>
    </source>
</reference>
<accession>A0A4R3ZBM6</accession>
<dbReference type="SUPFAM" id="SSF88659">
    <property type="entry name" value="Sigma3 and sigma4 domains of RNA polymerase sigma factors"/>
    <property type="match status" value="1"/>
</dbReference>
<organism evidence="2 3">
    <name type="scientific">Longibaculum muris</name>
    <dbReference type="NCBI Taxonomy" id="1796628"/>
    <lineage>
        <taxon>Bacteria</taxon>
        <taxon>Bacillati</taxon>
        <taxon>Bacillota</taxon>
        <taxon>Erysipelotrichia</taxon>
        <taxon>Erysipelotrichales</taxon>
        <taxon>Coprobacillaceae</taxon>
        <taxon>Longibaculum</taxon>
    </lineage>
</organism>
<dbReference type="RefSeq" id="WP_132226138.1">
    <property type="nucleotide sequence ID" value="NZ_JANKBF010000002.1"/>
</dbReference>
<dbReference type="GO" id="GO:0003700">
    <property type="term" value="F:DNA-binding transcription factor activity"/>
    <property type="evidence" value="ECO:0007669"/>
    <property type="project" value="InterPro"/>
</dbReference>
<feature type="domain" description="RNA polymerase sigma-70 region 4" evidence="1">
    <location>
        <begin position="153"/>
        <end position="197"/>
    </location>
</feature>
<name>A0A4R3ZBM6_9FIRM</name>
<sequence length="205" mass="24446">MKIYKTSSKKRDTYTYTFTGIDGREEKIVLRPGENGVTEAYIKTLHALDDSEVYYNNKNSKPERTPEEKTEIKEWTRKFIEEETARRGEAPSEYEVAYKVEERFPKNYNLSLEYDFGSDELDTDFDKSRLLYQLAVNPNYEDSEDTERVRELIEELTDKQKKVIKKVLYEEMNFTQISKEMKISVKNVSKHYNNALNYIEKNFFK</sequence>
<dbReference type="InterPro" id="IPR007630">
    <property type="entry name" value="RNA_pol_sigma70_r4"/>
</dbReference>
<dbReference type="InterPro" id="IPR013324">
    <property type="entry name" value="RNA_pol_sigma_r3/r4-like"/>
</dbReference>
<dbReference type="AlphaFoldDB" id="A0A4R3ZBM6"/>
<dbReference type="Proteomes" id="UP000295515">
    <property type="component" value="Unassembled WGS sequence"/>
</dbReference>
<evidence type="ECO:0000259" key="1">
    <source>
        <dbReference type="Pfam" id="PF04545"/>
    </source>
</evidence>
<dbReference type="Gene3D" id="1.20.140.160">
    <property type="match status" value="1"/>
</dbReference>
<dbReference type="Pfam" id="PF04545">
    <property type="entry name" value="Sigma70_r4"/>
    <property type="match status" value="1"/>
</dbReference>
<comment type="caution">
    <text evidence="2">The sequence shown here is derived from an EMBL/GenBank/DDBJ whole genome shotgun (WGS) entry which is preliminary data.</text>
</comment>
<dbReference type="GeneID" id="98914143"/>
<evidence type="ECO:0000313" key="2">
    <source>
        <dbReference type="EMBL" id="TCW03017.1"/>
    </source>
</evidence>
<gene>
    <name evidence="2" type="ORF">EDD60_101323</name>
</gene>
<protein>
    <submittedName>
        <fullName evidence="2">RNA polymerase sigma factor (Sigma-70 family)</fullName>
    </submittedName>
</protein>
<proteinExistence type="predicted"/>